<proteinExistence type="predicted"/>
<evidence type="ECO:0000313" key="2">
    <source>
        <dbReference type="EMBL" id="ACV11777.1"/>
    </source>
</evidence>
<dbReference type="RefSeq" id="WP_015789350.1">
    <property type="nucleotide sequence ID" value="NC_013158.1"/>
</dbReference>
<keyword evidence="1" id="KW-1133">Transmembrane helix</keyword>
<keyword evidence="1" id="KW-0812">Transmembrane</keyword>
<dbReference type="Proteomes" id="UP000002071">
    <property type="component" value="Chromosome"/>
</dbReference>
<feature type="transmembrane region" description="Helical" evidence="1">
    <location>
        <begin position="251"/>
        <end position="268"/>
    </location>
</feature>
<accession>C7NQ33</accession>
<dbReference type="OrthoDB" id="374124at2157"/>
<evidence type="ECO:0000313" key="3">
    <source>
        <dbReference type="Proteomes" id="UP000002071"/>
    </source>
</evidence>
<dbReference type="AlphaFoldDB" id="C7NQ33"/>
<dbReference type="GeneID" id="40924006"/>
<protein>
    <submittedName>
        <fullName evidence="2">Uncharacterized protein</fullName>
    </submittedName>
</protein>
<dbReference type="EMBL" id="CP001687">
    <property type="protein sequence ID" value="ACV11777.1"/>
    <property type="molecule type" value="Genomic_DNA"/>
</dbReference>
<dbReference type="HOGENOM" id="CLU_999677_0_0_2"/>
<keyword evidence="1" id="KW-0472">Membrane</keyword>
<dbReference type="STRING" id="519442.Huta_1603"/>
<reference evidence="2 3" key="1">
    <citation type="journal article" date="2009" name="Stand. Genomic Sci.">
        <title>Complete genome sequence of Halorhabdus utahensis type strain (AX-2).</title>
        <authorList>
            <person name="Anderson I."/>
            <person name="Tindall B.J."/>
            <person name="Pomrenke H."/>
            <person name="Goker M."/>
            <person name="Lapidus A."/>
            <person name="Nolan M."/>
            <person name="Copeland A."/>
            <person name="Glavina Del Rio T."/>
            <person name="Chen F."/>
            <person name="Tice H."/>
            <person name="Cheng J.F."/>
            <person name="Lucas S."/>
            <person name="Chertkov O."/>
            <person name="Bruce D."/>
            <person name="Brettin T."/>
            <person name="Detter J.C."/>
            <person name="Han C."/>
            <person name="Goodwin L."/>
            <person name="Land M."/>
            <person name="Hauser L."/>
            <person name="Chang Y.J."/>
            <person name="Jeffries C.D."/>
            <person name="Pitluck S."/>
            <person name="Pati A."/>
            <person name="Mavromatis K."/>
            <person name="Ivanova N."/>
            <person name="Ovchinnikova G."/>
            <person name="Chen A."/>
            <person name="Palaniappan K."/>
            <person name="Chain P."/>
            <person name="Rohde M."/>
            <person name="Bristow J."/>
            <person name="Eisen J.A."/>
            <person name="Markowitz V."/>
            <person name="Hugenholtz P."/>
            <person name="Kyrpides N.C."/>
            <person name="Klenk H.P."/>
        </authorList>
    </citation>
    <scope>NUCLEOTIDE SEQUENCE [LARGE SCALE GENOMIC DNA]</scope>
    <source>
        <strain evidence="3">DSM 12940 / JCM 11049 / AX-2</strain>
    </source>
</reference>
<dbReference type="KEGG" id="hut:Huta_1603"/>
<sequence length="278" mass="31424">MDKKTEEDMKHPHQTSLIAGSATVITGLLLFSVVFFGGSGVQPSEVNTSADSSELLVQTFDRLETVDYRRIVSFNTSDYPKVVPRSYYEVSNSDQRAKAGMINGTDGSFIPKHYENGAMGWGGPNWSPIKNYDGWNGRFTAFTPKVDELSEANATVRKRSAEEIIVAIPNAMSVSRPGNPPNRSERWAFTIDTQTGNLIEDEWWITHQDGNQTVVRNEYEYGITIERPENIPFSVEEYYYRFLAMDLYEQLGLIAGTLLIVVGSVVLYREHPLHRKLR</sequence>
<gene>
    <name evidence="2" type="ordered locus">Huta_1603</name>
</gene>
<name>C7NQ33_HALUD</name>
<feature type="transmembrane region" description="Helical" evidence="1">
    <location>
        <begin position="16"/>
        <end position="38"/>
    </location>
</feature>
<evidence type="ECO:0000256" key="1">
    <source>
        <dbReference type="SAM" id="Phobius"/>
    </source>
</evidence>
<organism evidence="2 3">
    <name type="scientific">Halorhabdus utahensis (strain DSM 12940 / JCM 11049 / AX-2)</name>
    <dbReference type="NCBI Taxonomy" id="519442"/>
    <lineage>
        <taxon>Archaea</taxon>
        <taxon>Methanobacteriati</taxon>
        <taxon>Methanobacteriota</taxon>
        <taxon>Stenosarchaea group</taxon>
        <taxon>Halobacteria</taxon>
        <taxon>Halobacteriales</taxon>
        <taxon>Haloarculaceae</taxon>
        <taxon>Halorhabdus</taxon>
    </lineage>
</organism>
<keyword evidence="3" id="KW-1185">Reference proteome</keyword>
<dbReference type="eggNOG" id="arCOG14753">
    <property type="taxonomic scope" value="Archaea"/>
</dbReference>